<keyword evidence="2" id="KW-0732">Signal</keyword>
<evidence type="ECO:0000313" key="4">
    <source>
        <dbReference type="Proteomes" id="UP000799302"/>
    </source>
</evidence>
<evidence type="ECO:0000256" key="2">
    <source>
        <dbReference type="SAM" id="SignalP"/>
    </source>
</evidence>
<feature type="compositionally biased region" description="Basic and acidic residues" evidence="1">
    <location>
        <begin position="596"/>
        <end position="618"/>
    </location>
</feature>
<evidence type="ECO:0000313" key="3">
    <source>
        <dbReference type="EMBL" id="KAF2674351.1"/>
    </source>
</evidence>
<dbReference type="EMBL" id="MU004230">
    <property type="protein sequence ID" value="KAF2674351.1"/>
    <property type="molecule type" value="Genomic_DNA"/>
</dbReference>
<sequence>MRNLQLVAGLLLANEALAEPQWLTIFGVGIGPTTKRPSNPNRSSRRGGETHRGVKTRTITNTVYVTETKHHRGTGTRLPTQFTILSWMTPSQFPWPTMPSPSSGPQQTPPPWASETVAWPSETIPWTPLTQPSQPPWSRQEPLPTSQATQPPWTRQEPPPSNESTPPRWTQQESPSASPQNTAPIGSNPRPTPDAFTPIPDHDDGPLPPTATATATVIVTHTLQDPNATPDPDVIIPNLNPNSIFNNTPVVSTPSPTPTGIVESGAPSKPPAAPSKAPSLVDLLKSIPGLEKLSSMSPIVLNGLINTVLGAYTKKATSVEMVQPKIRQDAKRARIKYGPFTIKGAKSTSSASPNPLLSGLLGGLLGKTSFGTGNFKSMDPGGTSFIQVLDKDFPTEITMIYSKLDIIASDGQPIDIGKGLYAHHAVFASLSKIAQNPVLSCNGKPLNLTTLPTFIGAAGEAPENYFTDVTGKVNSGVHIPKDDKLIMQIDIVNYADQDQEIYLVPEIEYMEGFPPGFAESDRYTLSPGTCDPTRGPNSGQNIQPPEGQKKFEIAGPEMTFEENGHIMYSRAHLHDGGDRMDIEVNGKIFCSSKAEYGGEGRGGEGRGGEGRGGEEKSKGTLSGQSSCPPVLEIHKGDKMKLTAYYDLEQHPPRMLGGHSHGEKGMGGMMDSAEEMALFLIQFAPAKS</sequence>
<dbReference type="Proteomes" id="UP000799302">
    <property type="component" value="Unassembled WGS sequence"/>
</dbReference>
<gene>
    <name evidence="3" type="ORF">BT63DRAFT_449343</name>
</gene>
<feature type="signal peptide" evidence="2">
    <location>
        <begin position="1"/>
        <end position="18"/>
    </location>
</feature>
<evidence type="ECO:0000256" key="1">
    <source>
        <dbReference type="SAM" id="MobiDB-lite"/>
    </source>
</evidence>
<reference evidence="3" key="1">
    <citation type="journal article" date="2020" name="Stud. Mycol.">
        <title>101 Dothideomycetes genomes: a test case for predicting lifestyles and emergence of pathogens.</title>
        <authorList>
            <person name="Haridas S."/>
            <person name="Albert R."/>
            <person name="Binder M."/>
            <person name="Bloem J."/>
            <person name="Labutti K."/>
            <person name="Salamov A."/>
            <person name="Andreopoulos B."/>
            <person name="Baker S."/>
            <person name="Barry K."/>
            <person name="Bills G."/>
            <person name="Bluhm B."/>
            <person name="Cannon C."/>
            <person name="Castanera R."/>
            <person name="Culley D."/>
            <person name="Daum C."/>
            <person name="Ezra D."/>
            <person name="Gonzalez J."/>
            <person name="Henrissat B."/>
            <person name="Kuo A."/>
            <person name="Liang C."/>
            <person name="Lipzen A."/>
            <person name="Lutzoni F."/>
            <person name="Magnuson J."/>
            <person name="Mondo S."/>
            <person name="Nolan M."/>
            <person name="Ohm R."/>
            <person name="Pangilinan J."/>
            <person name="Park H.-J."/>
            <person name="Ramirez L."/>
            <person name="Alfaro M."/>
            <person name="Sun H."/>
            <person name="Tritt A."/>
            <person name="Yoshinaga Y."/>
            <person name="Zwiers L.-H."/>
            <person name="Turgeon B."/>
            <person name="Goodwin S."/>
            <person name="Spatafora J."/>
            <person name="Crous P."/>
            <person name="Grigoriev I."/>
        </authorList>
    </citation>
    <scope>NUCLEOTIDE SEQUENCE</scope>
    <source>
        <strain evidence="3">CBS 115976</strain>
    </source>
</reference>
<feature type="region of interest" description="Disordered" evidence="1">
    <location>
        <begin position="30"/>
        <end position="56"/>
    </location>
</feature>
<feature type="chain" id="PRO_5025438498" evidence="2">
    <location>
        <begin position="19"/>
        <end position="687"/>
    </location>
</feature>
<feature type="region of interest" description="Disordered" evidence="1">
    <location>
        <begin position="95"/>
        <end position="211"/>
    </location>
</feature>
<dbReference type="PRINTS" id="PR01217">
    <property type="entry name" value="PRICHEXTENSN"/>
</dbReference>
<feature type="region of interest" description="Disordered" evidence="1">
    <location>
        <begin position="252"/>
        <end position="276"/>
    </location>
</feature>
<proteinExistence type="predicted"/>
<name>A0A6A6USJ2_9PEZI</name>
<organism evidence="3 4">
    <name type="scientific">Microthyrium microscopicum</name>
    <dbReference type="NCBI Taxonomy" id="703497"/>
    <lineage>
        <taxon>Eukaryota</taxon>
        <taxon>Fungi</taxon>
        <taxon>Dikarya</taxon>
        <taxon>Ascomycota</taxon>
        <taxon>Pezizomycotina</taxon>
        <taxon>Dothideomycetes</taxon>
        <taxon>Dothideomycetes incertae sedis</taxon>
        <taxon>Microthyriales</taxon>
        <taxon>Microthyriaceae</taxon>
        <taxon>Microthyrium</taxon>
    </lineage>
</organism>
<keyword evidence="4" id="KW-1185">Reference proteome</keyword>
<feature type="compositionally biased region" description="Polar residues" evidence="1">
    <location>
        <begin position="162"/>
        <end position="185"/>
    </location>
</feature>
<feature type="region of interest" description="Disordered" evidence="1">
    <location>
        <begin position="593"/>
        <end position="633"/>
    </location>
</feature>
<accession>A0A6A6USJ2</accession>
<dbReference type="AlphaFoldDB" id="A0A6A6USJ2"/>
<feature type="compositionally biased region" description="Polar residues" evidence="1">
    <location>
        <begin position="143"/>
        <end position="153"/>
    </location>
</feature>
<protein>
    <submittedName>
        <fullName evidence="3">Uncharacterized protein</fullName>
    </submittedName>
</protein>
<feature type="region of interest" description="Disordered" evidence="1">
    <location>
        <begin position="521"/>
        <end position="548"/>
    </location>
</feature>